<organism evidence="1 2">
    <name type="scientific">Gryllotalpicola koreensis</name>
    <dbReference type="NCBI Taxonomy" id="993086"/>
    <lineage>
        <taxon>Bacteria</taxon>
        <taxon>Bacillati</taxon>
        <taxon>Actinomycetota</taxon>
        <taxon>Actinomycetes</taxon>
        <taxon>Micrococcales</taxon>
        <taxon>Microbacteriaceae</taxon>
        <taxon>Gryllotalpicola</taxon>
    </lineage>
</organism>
<evidence type="ECO:0000313" key="1">
    <source>
        <dbReference type="EMBL" id="GAA4170714.1"/>
    </source>
</evidence>
<keyword evidence="2" id="KW-1185">Reference proteome</keyword>
<gene>
    <name evidence="1" type="ORF">GCM10022287_09030</name>
</gene>
<proteinExistence type="predicted"/>
<dbReference type="RefSeq" id="WP_344752080.1">
    <property type="nucleotide sequence ID" value="NZ_BAABBW010000001.1"/>
</dbReference>
<dbReference type="EMBL" id="BAABBW010000001">
    <property type="protein sequence ID" value="GAA4170714.1"/>
    <property type="molecule type" value="Genomic_DNA"/>
</dbReference>
<reference evidence="2" key="1">
    <citation type="journal article" date="2019" name="Int. J. Syst. Evol. Microbiol.">
        <title>The Global Catalogue of Microorganisms (GCM) 10K type strain sequencing project: providing services to taxonomists for standard genome sequencing and annotation.</title>
        <authorList>
            <consortium name="The Broad Institute Genomics Platform"/>
            <consortium name="The Broad Institute Genome Sequencing Center for Infectious Disease"/>
            <person name="Wu L."/>
            <person name="Ma J."/>
        </authorList>
    </citation>
    <scope>NUCLEOTIDE SEQUENCE [LARGE SCALE GENOMIC DNA]</scope>
    <source>
        <strain evidence="2">JCM 17591</strain>
    </source>
</reference>
<accession>A0ABP7ZUK3</accession>
<comment type="caution">
    <text evidence="1">The sequence shown here is derived from an EMBL/GenBank/DDBJ whole genome shotgun (WGS) entry which is preliminary data.</text>
</comment>
<evidence type="ECO:0000313" key="2">
    <source>
        <dbReference type="Proteomes" id="UP001501079"/>
    </source>
</evidence>
<dbReference type="Proteomes" id="UP001501079">
    <property type="component" value="Unassembled WGS sequence"/>
</dbReference>
<name>A0ABP7ZUK3_9MICO</name>
<protein>
    <submittedName>
        <fullName evidence="1">Uncharacterized protein</fullName>
    </submittedName>
</protein>
<sequence>MQQALEMVGLDVIPVEEDGWRVSIQGADRGNPFALLGFVTKVGDAFEVCVIGRPGDAIVAPTLEAAVEVLRPAADEVEGILAGIRH</sequence>